<dbReference type="OrthoDB" id="9796589at2"/>
<sequence>MGELSKLTGKNNYFEDFAVGLVIRHARGKTVTPLENVLITNMVMNTAQGHFNEHAMAATPFGTIISYGGVNFSLVLGLACQDCCENALAELGLDNIRLTKSVTHGDTLYAYSEVLETGDADRDDAGIVVFRHYGYNQRDEQVAQVDRRVLLKRKSHWADR</sequence>
<dbReference type="PANTHER" id="PTHR43664">
    <property type="entry name" value="MONOAMINE OXIDASE-RELATED"/>
    <property type="match status" value="1"/>
</dbReference>
<name>A0A4Y9ESC9_9SPHN</name>
<reference evidence="1 2" key="1">
    <citation type="submission" date="2019-02" db="EMBL/GenBank/DDBJ databases">
        <title>Polymorphobacter sp. isolated from the lake at the Tibet of China.</title>
        <authorList>
            <person name="Li A."/>
        </authorList>
    </citation>
    <scope>NUCLEOTIDE SEQUENCE [LARGE SCALE GENOMIC DNA]</scope>
    <source>
        <strain evidence="1 2">DJ1R-1</strain>
    </source>
</reference>
<protein>
    <submittedName>
        <fullName evidence="1">MaoC family dehydratase</fullName>
    </submittedName>
</protein>
<evidence type="ECO:0000313" key="2">
    <source>
        <dbReference type="Proteomes" id="UP000297737"/>
    </source>
</evidence>
<proteinExistence type="predicted"/>
<dbReference type="GO" id="GO:0016829">
    <property type="term" value="F:lyase activity"/>
    <property type="evidence" value="ECO:0007669"/>
    <property type="project" value="InterPro"/>
</dbReference>
<dbReference type="InterPro" id="IPR052342">
    <property type="entry name" value="MCH/BMMD"/>
</dbReference>
<dbReference type="Proteomes" id="UP000297737">
    <property type="component" value="Unassembled WGS sequence"/>
</dbReference>
<organism evidence="1 2">
    <name type="scientific">Glacieibacterium arshaanense</name>
    <dbReference type="NCBI Taxonomy" id="2511025"/>
    <lineage>
        <taxon>Bacteria</taxon>
        <taxon>Pseudomonadati</taxon>
        <taxon>Pseudomonadota</taxon>
        <taxon>Alphaproteobacteria</taxon>
        <taxon>Sphingomonadales</taxon>
        <taxon>Sphingosinicellaceae</taxon>
        <taxon>Glacieibacterium</taxon>
    </lineage>
</organism>
<dbReference type="AlphaFoldDB" id="A0A4Y9ESC9"/>
<dbReference type="CDD" id="cd03451">
    <property type="entry name" value="FkbR2"/>
    <property type="match status" value="1"/>
</dbReference>
<gene>
    <name evidence="1" type="ORF">EUV02_00070</name>
</gene>
<evidence type="ECO:0000313" key="1">
    <source>
        <dbReference type="EMBL" id="TFU06571.1"/>
    </source>
</evidence>
<dbReference type="Gene3D" id="3.10.129.10">
    <property type="entry name" value="Hotdog Thioesterase"/>
    <property type="match status" value="1"/>
</dbReference>
<dbReference type="Pfam" id="PF19315">
    <property type="entry name" value="MC_hydratase"/>
    <property type="match status" value="1"/>
</dbReference>
<keyword evidence="2" id="KW-1185">Reference proteome</keyword>
<dbReference type="InterPro" id="IPR029069">
    <property type="entry name" value="HotDog_dom_sf"/>
</dbReference>
<dbReference type="EMBL" id="SIHO01000001">
    <property type="protein sequence ID" value="TFU06571.1"/>
    <property type="molecule type" value="Genomic_DNA"/>
</dbReference>
<dbReference type="PANTHER" id="PTHR43664:SF1">
    <property type="entry name" value="BETA-METHYLMALYL-COA DEHYDRATASE"/>
    <property type="match status" value="1"/>
</dbReference>
<dbReference type="InterPro" id="IPR048274">
    <property type="entry name" value="MC_hydratase"/>
</dbReference>
<accession>A0A4Y9ESC9</accession>
<comment type="caution">
    <text evidence="1">The sequence shown here is derived from an EMBL/GenBank/DDBJ whole genome shotgun (WGS) entry which is preliminary data.</text>
</comment>
<dbReference type="SUPFAM" id="SSF54637">
    <property type="entry name" value="Thioesterase/thiol ester dehydrase-isomerase"/>
    <property type="match status" value="1"/>
</dbReference>